<evidence type="ECO:0000256" key="1">
    <source>
        <dbReference type="SAM" id="MobiDB-lite"/>
    </source>
</evidence>
<organism evidence="4">
    <name type="scientific">Echinococcus granulosus</name>
    <name type="common">Hydatid tapeworm</name>
    <dbReference type="NCBI Taxonomy" id="6210"/>
    <lineage>
        <taxon>Eukaryota</taxon>
        <taxon>Metazoa</taxon>
        <taxon>Spiralia</taxon>
        <taxon>Lophotrochozoa</taxon>
        <taxon>Platyhelminthes</taxon>
        <taxon>Cestoda</taxon>
        <taxon>Eucestoda</taxon>
        <taxon>Cyclophyllidea</taxon>
        <taxon>Taeniidae</taxon>
        <taxon>Echinococcus</taxon>
        <taxon>Echinococcus granulosus group</taxon>
    </lineage>
</organism>
<dbReference type="WBParaSite" id="EgrG_000935400">
    <property type="protein sequence ID" value="EgrG_000935400"/>
    <property type="gene ID" value="EgrG_000935400"/>
</dbReference>
<evidence type="ECO:0000313" key="6">
    <source>
        <dbReference type="WBParaSite" id="EgrG_000935400"/>
    </source>
</evidence>
<protein>
    <submittedName>
        <fullName evidence="4 6">Immunoglobulin</fullName>
    </submittedName>
</protein>
<dbReference type="AlphaFoldDB" id="A0A068WWS7"/>
<dbReference type="SUPFAM" id="SSF48726">
    <property type="entry name" value="Immunoglobulin"/>
    <property type="match status" value="1"/>
</dbReference>
<accession>A0A068WWS7</accession>
<feature type="transmembrane region" description="Helical" evidence="2">
    <location>
        <begin position="203"/>
        <end position="225"/>
    </location>
</feature>
<sequence>MAKDREYTLPEGLSLNLTCRFRKGLKSPITWQKNGVDLSPMDESQSAKIVETNLLSMLMLTNLTQSDAGNYSCQSIRKSGFLSQWIYIHVKDQNGDLNGSRIVADEPHSRCQGVNCKKQCADPSNCKPKKADITANPSPVREDHHFLEMVGKGLPIIEATEPHAFHLDNDFQSSDDYLNAVHLSDTCDNALEGCVDRLGSSTALIGIGTMCSLFFIAVIISAFFIRRKILRQQRRVLRLQQRDGKTAPMTTSVEPPLMEATLPPPPDRGKLTIVSTVPSGSLAAFQEVIYIERTSALGDVVYIPQPTVVEQRCNCGEISRDPPVLVPLTGANRFPQPVSPSLNGKGFDSGSALIATSNLQHH</sequence>
<dbReference type="PROSITE" id="PS50835">
    <property type="entry name" value="IG_LIKE"/>
    <property type="match status" value="1"/>
</dbReference>
<feature type="region of interest" description="Disordered" evidence="1">
    <location>
        <begin position="243"/>
        <end position="265"/>
    </location>
</feature>
<dbReference type="SMART" id="SM00409">
    <property type="entry name" value="IG"/>
    <property type="match status" value="1"/>
</dbReference>
<dbReference type="InterPro" id="IPR003599">
    <property type="entry name" value="Ig_sub"/>
</dbReference>
<reference evidence="4 5" key="1">
    <citation type="journal article" date="2013" name="Nature">
        <title>The genomes of four tapeworm species reveal adaptations to parasitism.</title>
        <authorList>
            <person name="Tsai I.J."/>
            <person name="Zarowiecki M."/>
            <person name="Holroyd N."/>
            <person name="Garciarrubio A."/>
            <person name="Sanchez-Flores A."/>
            <person name="Brooks K.L."/>
            <person name="Tracey A."/>
            <person name="Bobes R.J."/>
            <person name="Fragoso G."/>
            <person name="Sciutto E."/>
            <person name="Aslett M."/>
            <person name="Beasley H."/>
            <person name="Bennett H.M."/>
            <person name="Cai J."/>
            <person name="Camicia F."/>
            <person name="Clark R."/>
            <person name="Cucher M."/>
            <person name="De Silva N."/>
            <person name="Day T.A."/>
            <person name="Deplazes P."/>
            <person name="Estrada K."/>
            <person name="Fernandez C."/>
            <person name="Holland P.W."/>
            <person name="Hou J."/>
            <person name="Hu S."/>
            <person name="Huckvale T."/>
            <person name="Hung S.S."/>
            <person name="Kamenetzky L."/>
            <person name="Keane J.A."/>
            <person name="Kiss F."/>
            <person name="Koziol U."/>
            <person name="Lambert O."/>
            <person name="Liu K."/>
            <person name="Luo X."/>
            <person name="Luo Y."/>
            <person name="Macchiaroli N."/>
            <person name="Nichol S."/>
            <person name="Paps J."/>
            <person name="Parkinson J."/>
            <person name="Pouchkina-Stantcheva N."/>
            <person name="Riddiford N."/>
            <person name="Rosenzvit M."/>
            <person name="Salinas G."/>
            <person name="Wasmuth J.D."/>
            <person name="Zamanian M."/>
            <person name="Zheng Y."/>
            <person name="Cai X."/>
            <person name="Soberon X."/>
            <person name="Olson P.D."/>
            <person name="Laclette J.P."/>
            <person name="Brehm K."/>
            <person name="Berriman M."/>
            <person name="Garciarrubio A."/>
            <person name="Bobes R.J."/>
            <person name="Fragoso G."/>
            <person name="Sanchez-Flores A."/>
            <person name="Estrada K."/>
            <person name="Cevallos M.A."/>
            <person name="Morett E."/>
            <person name="Gonzalez V."/>
            <person name="Portillo T."/>
            <person name="Ochoa-Leyva A."/>
            <person name="Jose M.V."/>
            <person name="Sciutto E."/>
            <person name="Landa A."/>
            <person name="Jimenez L."/>
            <person name="Valdes V."/>
            <person name="Carrero J.C."/>
            <person name="Larralde C."/>
            <person name="Morales-Montor J."/>
            <person name="Limon-Lason J."/>
            <person name="Soberon X."/>
            <person name="Laclette J.P."/>
        </authorList>
    </citation>
    <scope>NUCLEOTIDE SEQUENCE [LARGE SCALE GENOMIC DNA]</scope>
</reference>
<proteinExistence type="predicted"/>
<name>A0A068WWS7_ECHGR</name>
<keyword evidence="2" id="KW-0472">Membrane</keyword>
<dbReference type="Proteomes" id="UP000492820">
    <property type="component" value="Unassembled WGS sequence"/>
</dbReference>
<dbReference type="CDD" id="cd00096">
    <property type="entry name" value="Ig"/>
    <property type="match status" value="1"/>
</dbReference>
<evidence type="ECO:0000256" key="2">
    <source>
        <dbReference type="SAM" id="Phobius"/>
    </source>
</evidence>
<dbReference type="EMBL" id="LK028611">
    <property type="protein sequence ID" value="CDS24603.1"/>
    <property type="molecule type" value="Genomic_DNA"/>
</dbReference>
<evidence type="ECO:0000259" key="3">
    <source>
        <dbReference type="PROSITE" id="PS50835"/>
    </source>
</evidence>
<dbReference type="InterPro" id="IPR036179">
    <property type="entry name" value="Ig-like_dom_sf"/>
</dbReference>
<dbReference type="InterPro" id="IPR007110">
    <property type="entry name" value="Ig-like_dom"/>
</dbReference>
<keyword evidence="2" id="KW-1133">Transmembrane helix</keyword>
<gene>
    <name evidence="4" type="ORF">EgrG_000935400</name>
</gene>
<reference evidence="6" key="3">
    <citation type="submission" date="2020-10" db="UniProtKB">
        <authorList>
            <consortium name="WormBaseParasite"/>
        </authorList>
    </citation>
    <scope>IDENTIFICATION</scope>
</reference>
<reference evidence="4" key="2">
    <citation type="submission" date="2014-06" db="EMBL/GenBank/DDBJ databases">
        <authorList>
            <person name="Aslett M."/>
        </authorList>
    </citation>
    <scope>NUCLEOTIDE SEQUENCE</scope>
</reference>
<dbReference type="InterPro" id="IPR013783">
    <property type="entry name" value="Ig-like_fold"/>
</dbReference>
<dbReference type="Pfam" id="PF13927">
    <property type="entry name" value="Ig_3"/>
    <property type="match status" value="1"/>
</dbReference>
<evidence type="ECO:0000313" key="4">
    <source>
        <dbReference type="EMBL" id="CDS24603.1"/>
    </source>
</evidence>
<evidence type="ECO:0000313" key="5">
    <source>
        <dbReference type="Proteomes" id="UP000492820"/>
    </source>
</evidence>
<feature type="domain" description="Ig-like" evidence="3">
    <location>
        <begin position="1"/>
        <end position="83"/>
    </location>
</feature>
<keyword evidence="2" id="KW-0812">Transmembrane</keyword>
<dbReference type="Gene3D" id="2.60.40.10">
    <property type="entry name" value="Immunoglobulins"/>
    <property type="match status" value="1"/>
</dbReference>